<dbReference type="Proteomes" id="UP000266673">
    <property type="component" value="Unassembled WGS sequence"/>
</dbReference>
<evidence type="ECO:0000313" key="1">
    <source>
        <dbReference type="EMBL" id="RIB01855.1"/>
    </source>
</evidence>
<proteinExistence type="predicted"/>
<dbReference type="EMBL" id="QKWP01002907">
    <property type="protein sequence ID" value="RIB01855.1"/>
    <property type="molecule type" value="Genomic_DNA"/>
</dbReference>
<keyword evidence="2" id="KW-1185">Reference proteome</keyword>
<reference evidence="1 2" key="1">
    <citation type="submission" date="2018-06" db="EMBL/GenBank/DDBJ databases">
        <title>Comparative genomics reveals the genomic features of Rhizophagus irregularis, R. cerebriforme, R. diaphanum and Gigaspora rosea, and their symbiotic lifestyle signature.</title>
        <authorList>
            <person name="Morin E."/>
            <person name="San Clemente H."/>
            <person name="Chen E.C.H."/>
            <person name="De La Providencia I."/>
            <person name="Hainaut M."/>
            <person name="Kuo A."/>
            <person name="Kohler A."/>
            <person name="Murat C."/>
            <person name="Tang N."/>
            <person name="Roy S."/>
            <person name="Loubradou J."/>
            <person name="Henrissat B."/>
            <person name="Grigoriev I.V."/>
            <person name="Corradi N."/>
            <person name="Roux C."/>
            <person name="Martin F.M."/>
        </authorList>
    </citation>
    <scope>NUCLEOTIDE SEQUENCE [LARGE SCALE GENOMIC DNA]</scope>
    <source>
        <strain evidence="1 2">DAOM 194757</strain>
    </source>
</reference>
<comment type="caution">
    <text evidence="1">The sequence shown here is derived from an EMBL/GenBank/DDBJ whole genome shotgun (WGS) entry which is preliminary data.</text>
</comment>
<gene>
    <name evidence="1" type="ORF">C2G38_2229455</name>
</gene>
<sequence>MDFNLEERQCAVIVCAKASNQPIKKVTEFILEKAQQNKTLPAYLKVSDIIYTKDYPGTAVDTQDDVSERNLALYLDSTGTGDSTINALAELGIISTSQTVWRNETSTPTHLITILLNPINATLPIPINFNSTSIHNPNQISENEEETIEALTVHSYDLWLKERMNDRSLNNIILVDLIKNNLYSTVLTIIWRVCLLLGKWILCKNISIWVLGVNIQPWKINLLLKVTRRGWLRILDNVKKKFGLSEDLEYLTLKALLDNLRFSRYNYNKVPLIFINHPILEILKAHLPKFSDAPVELFHSLLRRTTQKHDIAEHLQHQAHFINFLRCEKWLEELFEHQSTWKKYPLSHRNLNSCIQKSSISNISMPAIGIIANSCHLPLGFSTLQKFNQYILCDYPLCTKADMNVFTNLLSPNLKILACGHKYHVECLNEIDQKCLPCLEFLQNEIKANADQLLECLLDLNNKKKAKNKKKAEHTQVQKSRMEELKDEIAEDDELIIPRGIGKTEVDDLLQKLKGLQ</sequence>
<accession>A0A397TUN2</accession>
<name>A0A397TUN2_9GLOM</name>
<dbReference type="AlphaFoldDB" id="A0A397TUN2"/>
<evidence type="ECO:0000313" key="2">
    <source>
        <dbReference type="Proteomes" id="UP000266673"/>
    </source>
</evidence>
<organism evidence="1 2">
    <name type="scientific">Gigaspora rosea</name>
    <dbReference type="NCBI Taxonomy" id="44941"/>
    <lineage>
        <taxon>Eukaryota</taxon>
        <taxon>Fungi</taxon>
        <taxon>Fungi incertae sedis</taxon>
        <taxon>Mucoromycota</taxon>
        <taxon>Glomeromycotina</taxon>
        <taxon>Glomeromycetes</taxon>
        <taxon>Diversisporales</taxon>
        <taxon>Gigasporaceae</taxon>
        <taxon>Gigaspora</taxon>
    </lineage>
</organism>
<protein>
    <submittedName>
        <fullName evidence="1">Uncharacterized protein</fullName>
    </submittedName>
</protein>
<dbReference type="OrthoDB" id="2493162at2759"/>